<comment type="caution">
    <text evidence="2">The sequence shown here is derived from an EMBL/GenBank/DDBJ whole genome shotgun (WGS) entry which is preliminary data.</text>
</comment>
<evidence type="ECO:0000313" key="2">
    <source>
        <dbReference type="EMBL" id="MFC6891434.1"/>
    </source>
</evidence>
<sequence length="220" mass="25023">MQDLISDLQNRHHNHPSLEDQIKALTAHYWVGTRPQGLDLSKSELEETLEEMDLALDHNTGTVVSNLEDAKIIHGSTDPTNPDWWVIRERDGEFPMGDDMPPAVNEEITRAKNHIQSMDPPTTDGGTPVPRTEEPEKFNENGETLRDEVADYVGTGPDDLENYLDIGTPRSRRQKLNEVVEATEESDHFEMPDTFDKISLIPDPVRYHLTSTTVRNYHLD</sequence>
<keyword evidence="3" id="KW-1185">Reference proteome</keyword>
<reference evidence="2 3" key="1">
    <citation type="journal article" date="2019" name="Int. J. Syst. Evol. Microbiol.">
        <title>The Global Catalogue of Microorganisms (GCM) 10K type strain sequencing project: providing services to taxonomists for standard genome sequencing and annotation.</title>
        <authorList>
            <consortium name="The Broad Institute Genomics Platform"/>
            <consortium name="The Broad Institute Genome Sequencing Center for Infectious Disease"/>
            <person name="Wu L."/>
            <person name="Ma J."/>
        </authorList>
    </citation>
    <scope>NUCLEOTIDE SEQUENCE [LARGE SCALE GENOMIC DNA]</scope>
    <source>
        <strain evidence="2 3">SKJ47</strain>
    </source>
</reference>
<feature type="region of interest" description="Disordered" evidence="1">
    <location>
        <begin position="115"/>
        <end position="139"/>
    </location>
</feature>
<organism evidence="2 3">
    <name type="scientific">Halopenitus salinus</name>
    <dbReference type="NCBI Taxonomy" id="1198295"/>
    <lineage>
        <taxon>Archaea</taxon>
        <taxon>Methanobacteriati</taxon>
        <taxon>Methanobacteriota</taxon>
        <taxon>Stenosarchaea group</taxon>
        <taxon>Halobacteria</taxon>
        <taxon>Halobacteriales</taxon>
        <taxon>Haloferacaceae</taxon>
        <taxon>Halopenitus</taxon>
    </lineage>
</organism>
<proteinExistence type="predicted"/>
<accession>A0ABD5UPN7</accession>
<dbReference type="EMBL" id="JBHSXL010000002">
    <property type="protein sequence ID" value="MFC6891434.1"/>
    <property type="molecule type" value="Genomic_DNA"/>
</dbReference>
<name>A0ABD5UPN7_9EURY</name>
<dbReference type="RefSeq" id="WP_379739633.1">
    <property type="nucleotide sequence ID" value="NZ_JBHSXL010000002.1"/>
</dbReference>
<gene>
    <name evidence="2" type="ORF">ACFQE9_02195</name>
</gene>
<evidence type="ECO:0000256" key="1">
    <source>
        <dbReference type="SAM" id="MobiDB-lite"/>
    </source>
</evidence>
<evidence type="ECO:0000313" key="3">
    <source>
        <dbReference type="Proteomes" id="UP001596296"/>
    </source>
</evidence>
<feature type="compositionally biased region" description="Low complexity" evidence="1">
    <location>
        <begin position="119"/>
        <end position="128"/>
    </location>
</feature>
<dbReference type="AlphaFoldDB" id="A0ABD5UPN7"/>
<dbReference type="Proteomes" id="UP001596296">
    <property type="component" value="Unassembled WGS sequence"/>
</dbReference>
<protein>
    <submittedName>
        <fullName evidence="2">Uncharacterized protein</fullName>
    </submittedName>
</protein>